<keyword evidence="1" id="KW-0677">Repeat</keyword>
<dbReference type="InterPro" id="IPR019734">
    <property type="entry name" value="TPR_rpt"/>
</dbReference>
<dbReference type="Proteomes" id="UP001220610">
    <property type="component" value="Chromosome"/>
</dbReference>
<evidence type="ECO:0000256" key="4">
    <source>
        <dbReference type="SAM" id="Phobius"/>
    </source>
</evidence>
<evidence type="ECO:0000313" key="6">
    <source>
        <dbReference type="Proteomes" id="UP001220610"/>
    </source>
</evidence>
<gene>
    <name evidence="5" type="ORF">P0Y53_18345</name>
</gene>
<keyword evidence="4" id="KW-0472">Membrane</keyword>
<feature type="transmembrane region" description="Helical" evidence="4">
    <location>
        <begin position="373"/>
        <end position="392"/>
    </location>
</feature>
<keyword evidence="4" id="KW-1133">Transmembrane helix</keyword>
<evidence type="ECO:0000256" key="3">
    <source>
        <dbReference type="PROSITE-ProRule" id="PRU00339"/>
    </source>
</evidence>
<dbReference type="Gene3D" id="1.25.40.10">
    <property type="entry name" value="Tetratricopeptide repeat domain"/>
    <property type="match status" value="2"/>
</dbReference>
<name>A0AAJ5WM31_9BACT</name>
<dbReference type="SUPFAM" id="SSF48452">
    <property type="entry name" value="TPR-like"/>
    <property type="match status" value="1"/>
</dbReference>
<dbReference type="Pfam" id="PF14559">
    <property type="entry name" value="TPR_19"/>
    <property type="match status" value="1"/>
</dbReference>
<dbReference type="AlphaFoldDB" id="A0AAJ5WM31"/>
<sequence length="417" mass="46544">MVEVEALLHRAHLLLEQGRPRDAEKQLADALQQDPENDQAIGLLARCKYDLRQFQEGIRLAQQAVRLSPMVSYYFYLLAFGYFQTDNYPAARQSLGKAIELNPHAADYFGLWSLVLLEEKNFSAALEKANEGLAVDAQNITCLNARATALNKLRRVEDAIETMATALERDPENAYTHSSIGWNLLEKGRHREAATHFRESLRLEPMMEGSRAGLKQSLKSKIAPYRWLLQYSFWINNKGKNARWMIPLGVYVGVQAIYRATDKAGSNWSALGAVVIGLYILLAATTWIINPVANFFLLFHKDGKYALTSSERWSALLTMSALAGGLIIALSGLLAGEAGFPWLISGILLFSLAIPLGQLEFPLLSRARHWTQWLSRGVLLAGLLAIVLTFIGNYAEVWIGYAVLFVAYTWVSALAPR</sequence>
<feature type="transmembrane region" description="Helical" evidence="4">
    <location>
        <begin position="398"/>
        <end position="415"/>
    </location>
</feature>
<dbReference type="SMART" id="SM00028">
    <property type="entry name" value="TPR"/>
    <property type="match status" value="6"/>
</dbReference>
<feature type="transmembrane region" description="Helical" evidence="4">
    <location>
        <begin position="270"/>
        <end position="292"/>
    </location>
</feature>
<feature type="transmembrane region" description="Helical" evidence="4">
    <location>
        <begin position="340"/>
        <end position="361"/>
    </location>
</feature>
<feature type="transmembrane region" description="Helical" evidence="4">
    <location>
        <begin position="313"/>
        <end position="334"/>
    </location>
</feature>
<evidence type="ECO:0000313" key="5">
    <source>
        <dbReference type="EMBL" id="WEK34451.1"/>
    </source>
</evidence>
<proteinExistence type="predicted"/>
<feature type="repeat" description="TPR" evidence="3">
    <location>
        <begin position="72"/>
        <end position="105"/>
    </location>
</feature>
<dbReference type="Pfam" id="PF13432">
    <property type="entry name" value="TPR_16"/>
    <property type="match status" value="2"/>
</dbReference>
<evidence type="ECO:0000256" key="1">
    <source>
        <dbReference type="ARBA" id="ARBA00022737"/>
    </source>
</evidence>
<organism evidence="5 6">
    <name type="scientific">Candidatus Pseudobacter hemicellulosilyticus</name>
    <dbReference type="NCBI Taxonomy" id="3121375"/>
    <lineage>
        <taxon>Bacteria</taxon>
        <taxon>Pseudomonadati</taxon>
        <taxon>Bacteroidota</taxon>
        <taxon>Chitinophagia</taxon>
        <taxon>Chitinophagales</taxon>
        <taxon>Chitinophagaceae</taxon>
        <taxon>Pseudobacter</taxon>
    </lineage>
</organism>
<dbReference type="InterPro" id="IPR050498">
    <property type="entry name" value="Ycf3"/>
</dbReference>
<feature type="repeat" description="TPR" evidence="3">
    <location>
        <begin position="4"/>
        <end position="37"/>
    </location>
</feature>
<dbReference type="EMBL" id="CP119311">
    <property type="protein sequence ID" value="WEK34451.1"/>
    <property type="molecule type" value="Genomic_DNA"/>
</dbReference>
<accession>A0AAJ5WM31</accession>
<dbReference type="InterPro" id="IPR011990">
    <property type="entry name" value="TPR-like_helical_dom_sf"/>
</dbReference>
<dbReference type="PANTHER" id="PTHR44858">
    <property type="entry name" value="TETRATRICOPEPTIDE REPEAT PROTEIN 6"/>
    <property type="match status" value="1"/>
</dbReference>
<keyword evidence="4" id="KW-0812">Transmembrane</keyword>
<protein>
    <submittedName>
        <fullName evidence="5">Tetratricopeptide repeat protein</fullName>
    </submittedName>
</protein>
<evidence type="ECO:0000256" key="2">
    <source>
        <dbReference type="ARBA" id="ARBA00022803"/>
    </source>
</evidence>
<dbReference type="PROSITE" id="PS50005">
    <property type="entry name" value="TPR"/>
    <property type="match status" value="3"/>
</dbReference>
<keyword evidence="2 3" id="KW-0802">TPR repeat</keyword>
<reference evidence="5" key="1">
    <citation type="submission" date="2023-03" db="EMBL/GenBank/DDBJ databases">
        <title>Andean soil-derived lignocellulolytic bacterial consortium as a source of novel taxa and putative plastic-active enzymes.</title>
        <authorList>
            <person name="Diaz-Garcia L."/>
            <person name="Chuvochina M."/>
            <person name="Feuerriegel G."/>
            <person name="Bunk B."/>
            <person name="Sproer C."/>
            <person name="Streit W.R."/>
            <person name="Rodriguez L.M."/>
            <person name="Overmann J."/>
            <person name="Jimenez D.J."/>
        </authorList>
    </citation>
    <scope>NUCLEOTIDE SEQUENCE</scope>
    <source>
        <strain evidence="5">MAG 7</strain>
    </source>
</reference>
<feature type="repeat" description="TPR" evidence="3">
    <location>
        <begin position="174"/>
        <end position="207"/>
    </location>
</feature>
<dbReference type="PANTHER" id="PTHR44858:SF1">
    <property type="entry name" value="UDP-N-ACETYLGLUCOSAMINE--PEPTIDE N-ACETYLGLUCOSAMINYLTRANSFERASE SPINDLY-RELATED"/>
    <property type="match status" value="1"/>
</dbReference>